<dbReference type="SUPFAM" id="SSF55729">
    <property type="entry name" value="Acyl-CoA N-acyltransferases (Nat)"/>
    <property type="match status" value="1"/>
</dbReference>
<dbReference type="GO" id="GO:0016747">
    <property type="term" value="F:acyltransferase activity, transferring groups other than amino-acyl groups"/>
    <property type="evidence" value="ECO:0007669"/>
    <property type="project" value="InterPro"/>
</dbReference>
<evidence type="ECO:0000259" key="1">
    <source>
        <dbReference type="PROSITE" id="PS51186"/>
    </source>
</evidence>
<gene>
    <name evidence="2" type="ORF">E4M00_12910</name>
</gene>
<feature type="domain" description="N-acetyltransferase" evidence="1">
    <location>
        <begin position="13"/>
        <end position="173"/>
    </location>
</feature>
<accession>A0A4Y9QWU8</accession>
<evidence type="ECO:0000313" key="2">
    <source>
        <dbReference type="EMBL" id="TFV96951.1"/>
    </source>
</evidence>
<sequence length="186" mass="21123">MLNRRREMTNSKMRLRPVEREDLEFLRDLANDPVVRAKVVGWDWPLSLSGQEKWFDRAGTDSSVHRFIAEDENGPAGMAGLWEVDWHNRTALVAVKLGGRPDVRGRGLGIAVVDAIMDFAFNDVGLNRLHSTILDDNDASLALFVRKAGWSVEGRLRSHVWRSGGYHDLIQVGILRSEYEARRRTS</sequence>
<dbReference type="Pfam" id="PF13302">
    <property type="entry name" value="Acetyltransf_3"/>
    <property type="match status" value="1"/>
</dbReference>
<evidence type="ECO:0000313" key="3">
    <source>
        <dbReference type="Proteomes" id="UP000298127"/>
    </source>
</evidence>
<dbReference type="PROSITE" id="PS51186">
    <property type="entry name" value="GNAT"/>
    <property type="match status" value="1"/>
</dbReference>
<protein>
    <submittedName>
        <fullName evidence="2">N-acetyltransferase</fullName>
    </submittedName>
</protein>
<dbReference type="EMBL" id="SPQZ01000004">
    <property type="protein sequence ID" value="TFV96951.1"/>
    <property type="molecule type" value="Genomic_DNA"/>
</dbReference>
<keyword evidence="3" id="KW-1185">Reference proteome</keyword>
<dbReference type="CDD" id="cd04301">
    <property type="entry name" value="NAT_SF"/>
    <property type="match status" value="1"/>
</dbReference>
<dbReference type="Gene3D" id="3.40.630.30">
    <property type="match status" value="1"/>
</dbReference>
<dbReference type="InterPro" id="IPR000182">
    <property type="entry name" value="GNAT_dom"/>
</dbReference>
<dbReference type="AlphaFoldDB" id="A0A4Y9QWU8"/>
<dbReference type="InterPro" id="IPR016181">
    <property type="entry name" value="Acyl_CoA_acyltransferase"/>
</dbReference>
<comment type="caution">
    <text evidence="2">The sequence shown here is derived from an EMBL/GenBank/DDBJ whole genome shotgun (WGS) entry which is preliminary data.</text>
</comment>
<organism evidence="2 3">
    <name type="scientific">Orlajensenia leifsoniae</name>
    <dbReference type="NCBI Taxonomy" id="2561933"/>
    <lineage>
        <taxon>Bacteria</taxon>
        <taxon>Bacillati</taxon>
        <taxon>Actinomycetota</taxon>
        <taxon>Actinomycetes</taxon>
        <taxon>Micrococcales</taxon>
        <taxon>Microbacteriaceae</taxon>
        <taxon>Orlajensenia</taxon>
    </lineage>
</organism>
<reference evidence="2 3" key="1">
    <citation type="journal article" date="2018" name="J. Microbiol.">
        <title>Leifsonia flava sp. nov., a novel actinobacterium isolated from the rhizosphere of Aquilegia viridiflora.</title>
        <authorList>
            <person name="Cai Y."/>
            <person name="Tao W.Z."/>
            <person name="Ma Y.J."/>
            <person name="Cheng J."/>
            <person name="Zhang M.Y."/>
            <person name="Zhang Y.X."/>
        </authorList>
    </citation>
    <scope>NUCLEOTIDE SEQUENCE [LARGE SCALE GENOMIC DNA]</scope>
    <source>
        <strain evidence="2 3">SYP-B2174</strain>
    </source>
</reference>
<dbReference type="PANTHER" id="PTHR43415">
    <property type="entry name" value="SPERMIDINE N(1)-ACETYLTRANSFERASE"/>
    <property type="match status" value="1"/>
</dbReference>
<dbReference type="PANTHER" id="PTHR43415:SF3">
    <property type="entry name" value="GNAT-FAMILY ACETYLTRANSFERASE"/>
    <property type="match status" value="1"/>
</dbReference>
<keyword evidence="2" id="KW-0808">Transferase</keyword>
<name>A0A4Y9QWU8_9MICO</name>
<proteinExistence type="predicted"/>
<dbReference type="Proteomes" id="UP000298127">
    <property type="component" value="Unassembled WGS sequence"/>
</dbReference>